<dbReference type="AlphaFoldDB" id="A0A4P8L6C9"/>
<protein>
    <submittedName>
        <fullName evidence="1">Uncharacterized protein</fullName>
    </submittedName>
</protein>
<reference evidence="1 2" key="2">
    <citation type="submission" date="2019-05" db="EMBL/GenBank/DDBJ databases">
        <authorList>
            <person name="Suflita J.M."/>
            <person name="Marks C.R."/>
        </authorList>
    </citation>
    <scope>NUCLEOTIDE SEQUENCE [LARGE SCALE GENOMIC DNA]</scope>
    <source>
        <strain evidence="1 2">ALDC</strain>
    </source>
</reference>
<evidence type="ECO:0000313" key="2">
    <source>
        <dbReference type="Proteomes" id="UP000298602"/>
    </source>
</evidence>
<keyword evidence="2" id="KW-1185">Reference proteome</keyword>
<dbReference type="Proteomes" id="UP000298602">
    <property type="component" value="Chromosome"/>
</dbReference>
<reference evidence="1 2" key="1">
    <citation type="submission" date="2019-05" db="EMBL/GenBank/DDBJ databases">
        <title>The Complete Genome Sequence of the n-alkane-degrading Desulfoglaeba alkanexedens ALDC reveals multiple alkylsuccinate synthase gene clusters.</title>
        <authorList>
            <person name="Callaghan A.V."/>
            <person name="Davidova I.A."/>
            <person name="Duncan K.E."/>
            <person name="Morris B."/>
            <person name="McInerney M.J."/>
        </authorList>
    </citation>
    <scope>NUCLEOTIDE SEQUENCE [LARGE SCALE GENOMIC DNA]</scope>
    <source>
        <strain evidence="1 2">ALDC</strain>
    </source>
</reference>
<dbReference type="EMBL" id="CP040098">
    <property type="protein sequence ID" value="QCQ23313.1"/>
    <property type="molecule type" value="Genomic_DNA"/>
</dbReference>
<dbReference type="RefSeq" id="WP_137425592.1">
    <property type="nucleotide sequence ID" value="NZ_CP040098.1"/>
</dbReference>
<sequence>MTPTPDTTAFRKEIEAVLRSSRDSGLPPRRRLMDQAKNVSEFLSFLLFNWKPGPGGRKVMKPRPEDVHREP</sequence>
<proteinExistence type="predicted"/>
<name>A0A4P8L6C9_9BACT</name>
<accession>A0A4P8L6C9</accession>
<organism evidence="1 2">
    <name type="scientific">Desulfoglaeba alkanexedens ALDC</name>
    <dbReference type="NCBI Taxonomy" id="980445"/>
    <lineage>
        <taxon>Bacteria</taxon>
        <taxon>Pseudomonadati</taxon>
        <taxon>Thermodesulfobacteriota</taxon>
        <taxon>Syntrophobacteria</taxon>
        <taxon>Syntrophobacterales</taxon>
        <taxon>Syntrophobacteraceae</taxon>
        <taxon>Desulfoglaeba</taxon>
    </lineage>
</organism>
<dbReference type="KEGG" id="dax:FDQ92_14720"/>
<evidence type="ECO:0000313" key="1">
    <source>
        <dbReference type="EMBL" id="QCQ23313.1"/>
    </source>
</evidence>
<gene>
    <name evidence="1" type="ORF">FDQ92_14720</name>
</gene>